<protein>
    <recommendedName>
        <fullName evidence="1">TNase-like domain-containing protein</fullName>
    </recommendedName>
</protein>
<gene>
    <name evidence="2" type="ORF">GCM10007067_17710</name>
</gene>
<dbReference type="Gene3D" id="2.40.50.90">
    <property type="match status" value="1"/>
</dbReference>
<dbReference type="EMBL" id="BMYD01000002">
    <property type="protein sequence ID" value="GHA80405.1"/>
    <property type="molecule type" value="Genomic_DNA"/>
</dbReference>
<dbReference type="Proteomes" id="UP000646426">
    <property type="component" value="Unassembled WGS sequence"/>
</dbReference>
<evidence type="ECO:0000259" key="1">
    <source>
        <dbReference type="SMART" id="SM00318"/>
    </source>
</evidence>
<reference evidence="2" key="1">
    <citation type="journal article" date="2014" name="Int. J. Syst. Evol. Microbiol.">
        <title>Complete genome sequence of Corynebacterium casei LMG S-19264T (=DSM 44701T), isolated from a smear-ripened cheese.</title>
        <authorList>
            <consortium name="US DOE Joint Genome Institute (JGI-PGF)"/>
            <person name="Walter F."/>
            <person name="Albersmeier A."/>
            <person name="Kalinowski J."/>
            <person name="Ruckert C."/>
        </authorList>
    </citation>
    <scope>NUCLEOTIDE SEQUENCE</scope>
    <source>
        <strain evidence="2">KCTC 23077</strain>
    </source>
</reference>
<dbReference type="SMART" id="SM00318">
    <property type="entry name" value="SNc"/>
    <property type="match status" value="1"/>
</dbReference>
<accession>A0A918W8D2</accession>
<dbReference type="InterPro" id="IPR035437">
    <property type="entry name" value="SNase_OB-fold_sf"/>
</dbReference>
<reference evidence="2" key="2">
    <citation type="submission" date="2020-09" db="EMBL/GenBank/DDBJ databases">
        <authorList>
            <person name="Sun Q."/>
            <person name="Kim S."/>
        </authorList>
    </citation>
    <scope>NUCLEOTIDE SEQUENCE</scope>
    <source>
        <strain evidence="2">KCTC 23077</strain>
    </source>
</reference>
<sequence>MAAQATQVQSGAVTLVACLMLAACTDRPTAAPPSPKPPAAQRLVGVPTVVDADTLVINGRAVKLWGIDAPARDARCADANGVAWPCGEHAAAALTHRLDGRSVNCDPRGAVEANPVVALCRLNGNDVGKWLVMHGWALDAAQSRGAYGPLGRAAAGERRGIHGGPPVAPATEAQ</sequence>
<keyword evidence="3" id="KW-1185">Reference proteome</keyword>
<name>A0A918W8D2_9GAMM</name>
<dbReference type="SUPFAM" id="SSF50199">
    <property type="entry name" value="Staphylococcal nuclease"/>
    <property type="match status" value="1"/>
</dbReference>
<organism evidence="2 3">
    <name type="scientific">Cognatilysobacter bugurensis</name>
    <dbReference type="NCBI Taxonomy" id="543356"/>
    <lineage>
        <taxon>Bacteria</taxon>
        <taxon>Pseudomonadati</taxon>
        <taxon>Pseudomonadota</taxon>
        <taxon>Gammaproteobacteria</taxon>
        <taxon>Lysobacterales</taxon>
        <taxon>Lysobacteraceae</taxon>
        <taxon>Cognatilysobacter</taxon>
    </lineage>
</organism>
<feature type="domain" description="TNase-like" evidence="1">
    <location>
        <begin position="40"/>
        <end position="164"/>
    </location>
</feature>
<dbReference type="InterPro" id="IPR016071">
    <property type="entry name" value="Staphylococal_nuclease_OB-fold"/>
</dbReference>
<dbReference type="RefSeq" id="WP_189455527.1">
    <property type="nucleotide sequence ID" value="NZ_BMYD01000002.1"/>
</dbReference>
<comment type="caution">
    <text evidence="2">The sequence shown here is derived from an EMBL/GenBank/DDBJ whole genome shotgun (WGS) entry which is preliminary data.</text>
</comment>
<evidence type="ECO:0000313" key="3">
    <source>
        <dbReference type="Proteomes" id="UP000646426"/>
    </source>
</evidence>
<dbReference type="AlphaFoldDB" id="A0A918W8D2"/>
<evidence type="ECO:0000313" key="2">
    <source>
        <dbReference type="EMBL" id="GHA80405.1"/>
    </source>
</evidence>
<proteinExistence type="predicted"/>